<organism evidence="1 2">
    <name type="scientific">Manganibacter manganicus</name>
    <dbReference type="NCBI Taxonomy" id="1873176"/>
    <lineage>
        <taxon>Bacteria</taxon>
        <taxon>Pseudomonadati</taxon>
        <taxon>Pseudomonadota</taxon>
        <taxon>Alphaproteobacteria</taxon>
        <taxon>Hyphomicrobiales</taxon>
        <taxon>Phyllobacteriaceae</taxon>
        <taxon>Manganibacter</taxon>
    </lineage>
</organism>
<dbReference type="AlphaFoldDB" id="A0A1V8RKM8"/>
<proteinExistence type="predicted"/>
<accession>A0A1V8RKM8</accession>
<keyword evidence="2" id="KW-1185">Reference proteome</keyword>
<dbReference type="Proteomes" id="UP000191905">
    <property type="component" value="Unassembled WGS sequence"/>
</dbReference>
<reference evidence="1 2" key="1">
    <citation type="journal article" date="2016" name="Int. J. Syst. Evol. Microbiol.">
        <title>Pseudaminobacter manganicus sp. nov., isolated from sludge of a manganese mine.</title>
        <authorList>
            <person name="Li J."/>
            <person name="Huang J."/>
            <person name="Liao S."/>
            <person name="Wang G."/>
        </authorList>
    </citation>
    <scope>NUCLEOTIDE SEQUENCE [LARGE SCALE GENOMIC DNA]</scope>
    <source>
        <strain evidence="1 2">JH-7</strain>
    </source>
</reference>
<dbReference type="EMBL" id="MDET01000056">
    <property type="protein sequence ID" value="OQM73684.1"/>
    <property type="molecule type" value="Genomic_DNA"/>
</dbReference>
<comment type="caution">
    <text evidence="1">The sequence shown here is derived from an EMBL/GenBank/DDBJ whole genome shotgun (WGS) entry which is preliminary data.</text>
</comment>
<name>A0A1V8RKM8_9HYPH</name>
<protein>
    <submittedName>
        <fullName evidence="1">Uncharacterized protein</fullName>
    </submittedName>
</protein>
<evidence type="ECO:0000313" key="1">
    <source>
        <dbReference type="EMBL" id="OQM73684.1"/>
    </source>
</evidence>
<sequence>MFPLRDGHIPTMVSRMRPINQRAKAGNDRIGTAEGLFATDFFRVHDAPRMWHKNAKWPEGILNLCRLASITAAFRRYCPPEPL</sequence>
<gene>
    <name evidence="1" type="ORF">BFN67_07130</name>
</gene>
<evidence type="ECO:0000313" key="2">
    <source>
        <dbReference type="Proteomes" id="UP000191905"/>
    </source>
</evidence>